<feature type="compositionally biased region" description="Acidic residues" evidence="1">
    <location>
        <begin position="277"/>
        <end position="301"/>
    </location>
</feature>
<comment type="caution">
    <text evidence="2">The sequence shown here is derived from an EMBL/GenBank/DDBJ whole genome shotgun (WGS) entry which is preliminary data.</text>
</comment>
<evidence type="ECO:0000313" key="2">
    <source>
        <dbReference type="EMBL" id="KAH3882338.1"/>
    </source>
</evidence>
<evidence type="ECO:0000256" key="1">
    <source>
        <dbReference type="SAM" id="MobiDB-lite"/>
    </source>
</evidence>
<name>A0A9D4MTT3_DREPO</name>
<keyword evidence="3" id="KW-1185">Reference proteome</keyword>
<reference evidence="2" key="1">
    <citation type="journal article" date="2019" name="bioRxiv">
        <title>The Genome of the Zebra Mussel, Dreissena polymorpha: A Resource for Invasive Species Research.</title>
        <authorList>
            <person name="McCartney M.A."/>
            <person name="Auch B."/>
            <person name="Kono T."/>
            <person name="Mallez S."/>
            <person name="Zhang Y."/>
            <person name="Obille A."/>
            <person name="Becker A."/>
            <person name="Abrahante J.E."/>
            <person name="Garbe J."/>
            <person name="Badalamenti J.P."/>
            <person name="Herman A."/>
            <person name="Mangelson H."/>
            <person name="Liachko I."/>
            <person name="Sullivan S."/>
            <person name="Sone E.D."/>
            <person name="Koren S."/>
            <person name="Silverstein K.A.T."/>
            <person name="Beckman K.B."/>
            <person name="Gohl D.M."/>
        </authorList>
    </citation>
    <scope>NUCLEOTIDE SEQUENCE</scope>
    <source>
        <strain evidence="2">Duluth1</strain>
        <tissue evidence="2">Whole animal</tissue>
    </source>
</reference>
<feature type="region of interest" description="Disordered" evidence="1">
    <location>
        <begin position="112"/>
        <end position="140"/>
    </location>
</feature>
<dbReference type="EMBL" id="JAIWYP010000001">
    <property type="protein sequence ID" value="KAH3882338.1"/>
    <property type="molecule type" value="Genomic_DNA"/>
</dbReference>
<dbReference type="AlphaFoldDB" id="A0A9D4MTT3"/>
<gene>
    <name evidence="2" type="ORF">DPMN_006273</name>
</gene>
<dbReference type="Proteomes" id="UP000828390">
    <property type="component" value="Unassembled WGS sequence"/>
</dbReference>
<proteinExistence type="predicted"/>
<organism evidence="2 3">
    <name type="scientific">Dreissena polymorpha</name>
    <name type="common">Zebra mussel</name>
    <name type="synonym">Mytilus polymorpha</name>
    <dbReference type="NCBI Taxonomy" id="45954"/>
    <lineage>
        <taxon>Eukaryota</taxon>
        <taxon>Metazoa</taxon>
        <taxon>Spiralia</taxon>
        <taxon>Lophotrochozoa</taxon>
        <taxon>Mollusca</taxon>
        <taxon>Bivalvia</taxon>
        <taxon>Autobranchia</taxon>
        <taxon>Heteroconchia</taxon>
        <taxon>Euheterodonta</taxon>
        <taxon>Imparidentia</taxon>
        <taxon>Neoheterodontei</taxon>
        <taxon>Myida</taxon>
        <taxon>Dreissenoidea</taxon>
        <taxon>Dreissenidae</taxon>
        <taxon>Dreissena</taxon>
    </lineage>
</organism>
<feature type="region of interest" description="Disordered" evidence="1">
    <location>
        <begin position="207"/>
        <end position="301"/>
    </location>
</feature>
<reference evidence="2" key="2">
    <citation type="submission" date="2020-11" db="EMBL/GenBank/DDBJ databases">
        <authorList>
            <person name="McCartney M.A."/>
            <person name="Auch B."/>
            <person name="Kono T."/>
            <person name="Mallez S."/>
            <person name="Becker A."/>
            <person name="Gohl D.M."/>
            <person name="Silverstein K.A.T."/>
            <person name="Koren S."/>
            <person name="Bechman K.B."/>
            <person name="Herman A."/>
            <person name="Abrahante J.E."/>
            <person name="Garbe J."/>
        </authorList>
    </citation>
    <scope>NUCLEOTIDE SEQUENCE</scope>
    <source>
        <strain evidence="2">Duluth1</strain>
        <tissue evidence="2">Whole animal</tissue>
    </source>
</reference>
<sequence>MTDKIIARPGNFEHVTKMSRVDQGFAQPKSSPKPLFRQLPIKLYEVHSEPKPDFIRTSSPIAEGHHETRHVQRQPFAEMKLGRNMRAAPKGSIPMNPPNPQALIEMLNRNHLKSDTPPSRQHDVQSNHAKHSYTDENRMFAAPREIQSQTRDLPMEPHEGSKPEPFNARANISETERERIIDAKRRELDYGFRSSLLTQITTQAEINCPPKEITPSKAIPAVSAEPTLTPPPPINLYNSYKMKDGPSSGGDNTGQNSSASNERKPNETSRLKNIAENAEEIADDLEAGPRSDDDDDGTFNF</sequence>
<evidence type="ECO:0000313" key="3">
    <source>
        <dbReference type="Proteomes" id="UP000828390"/>
    </source>
</evidence>
<feature type="compositionally biased region" description="Basic and acidic residues" evidence="1">
    <location>
        <begin position="261"/>
        <end position="270"/>
    </location>
</feature>
<accession>A0A9D4MTT3</accession>
<protein>
    <submittedName>
        <fullName evidence="2">Uncharacterized protein</fullName>
    </submittedName>
</protein>